<dbReference type="CDD" id="cd20705">
    <property type="entry name" value="MIX_I"/>
    <property type="match status" value="1"/>
</dbReference>
<feature type="region of interest" description="Disordered" evidence="1">
    <location>
        <begin position="698"/>
        <end position="740"/>
    </location>
</feature>
<feature type="compositionally biased region" description="Basic and acidic residues" evidence="1">
    <location>
        <begin position="708"/>
        <end position="726"/>
    </location>
</feature>
<protein>
    <submittedName>
        <fullName evidence="3">Uncharacterized protein</fullName>
    </submittedName>
</protein>
<keyword evidence="2" id="KW-1133">Transmembrane helix</keyword>
<gene>
    <name evidence="3" type="ORF">DNK06_15460</name>
</gene>
<name>A0A4Q9QIZ5_9GAMM</name>
<proteinExistence type="predicted"/>
<feature type="region of interest" description="Disordered" evidence="1">
    <location>
        <begin position="889"/>
        <end position="934"/>
    </location>
</feature>
<evidence type="ECO:0000313" key="3">
    <source>
        <dbReference type="EMBL" id="TBU76688.1"/>
    </source>
</evidence>
<dbReference type="EMBL" id="QJUI01000013">
    <property type="protein sequence ID" value="TBU76688.1"/>
    <property type="molecule type" value="Genomic_DNA"/>
</dbReference>
<evidence type="ECO:0000256" key="1">
    <source>
        <dbReference type="SAM" id="MobiDB-lite"/>
    </source>
</evidence>
<accession>A0A4Q9QIZ5</accession>
<keyword evidence="2" id="KW-0812">Transmembrane</keyword>
<evidence type="ECO:0000256" key="2">
    <source>
        <dbReference type="SAM" id="Phobius"/>
    </source>
</evidence>
<reference evidence="3 4" key="1">
    <citation type="submission" date="2018-06" db="EMBL/GenBank/DDBJ databases">
        <title>Three novel Pseudomonas species isolated from symptomatic oak.</title>
        <authorList>
            <person name="Bueno-Gonzalez V."/>
            <person name="Brady C."/>
        </authorList>
    </citation>
    <scope>NUCLEOTIDE SEQUENCE [LARGE SCALE GENOMIC DNA]</scope>
    <source>
        <strain evidence="3 4">P9A</strain>
    </source>
</reference>
<dbReference type="OrthoDB" id="5406083at2"/>
<feature type="region of interest" description="Disordered" evidence="1">
    <location>
        <begin position="369"/>
        <end position="388"/>
    </location>
</feature>
<feature type="transmembrane region" description="Helical" evidence="2">
    <location>
        <begin position="1119"/>
        <end position="1137"/>
    </location>
</feature>
<comment type="caution">
    <text evidence="3">The sequence shown here is derived from an EMBL/GenBank/DDBJ whole genome shotgun (WGS) entry which is preliminary data.</text>
</comment>
<sequence>MSNNVGALSQGAACESGKLIVQVVGKDHPTTQKLVIYDETNMQQQEALTQQDKPEIQNGATFSSVLHVWDWEGQPNRNLWLEIASERGGPIRVPLLEGMRPTQRQMPGETQWNQIVPVVPMTPLPGSKSLYDLGTPVVVRNGYIYVFYQERLWRELEVRSEDSQTTFHDVNLFNYRQGDGFKPGRRTPTGVALQEIWLPAQCNRRKVTDLQLCFSEVQLSPARLKRLEQDTSLRRERCSRPELIVSQATFIKRHANQPNGLEMLELFSKVSAMQASASQARTAHASLSGNAFPLAVVAPQRNRQPGFEWFLDHPGQFVCDLAGSYPDTAKSSAQTYVNQCEQGNPPTTPDPLLELDAWADCLEHLIKSKRPAASNPDTASSSAEEQAPDIWQAAPAGVDVLLSARNRQICGVMLDDHLYRMRYLKNRLESQQKLLSLCAQRATLHPNHGSALLIQQLVVPRVIGGKKNPLHESISKIGARGRRDIEQFTAASERAQITLAHQTVQSIFYECLSTARAQQTLADHLSLDGFDYLAELYFVSQLLGCLSITADQLDPLAAAGTASQQESQGQKFISEMANNEHHPLHLMLCPAYDEQSLLASYKAPAQAIGNQGDGLFRADELAVFENRSEPAGPYNTYNAESLAGLMASGSLRNALTTELKAGAGALNAICENLQGAVDSAEAAVKAAEETRHKAMQALADNRQQRTTSRQEQKTAERVARAAEQAEQRAIGRQQGTQAALDRDNQNLAQARQAEQNLRNQLAPQARPVNLRLHGINVERLRSMMRDTFGAAHFVRRSSAAIKDYYLFALEDIPHEQQRAVRMYGEFRDADNNLLASTNQRRAPRSEQAPGDHLVLGIPRNHRTAQIIAGLNERIREVLIAERAAQAASSANTQAQAQVRQTGSASTTAREAEGRAARQGQQAANDASIASQNAQQAKGDLQSALDRLGNHQSSKFYQALNGTLFPASVLMLELWNINAEWSGRAGTATEKGRARQVFGLVGAGLDLVIAMEMLTAKIAGNQSVLNMGQRNVFTYSRAQAEQLLGRTVGSKVITRITARLIAQTAAAVLMVGLCLFDSWHAWQWNDAAIWGYMLVAGGALVGAVGGFFATGATLFGLGPAGWIALLLLGIGIGVVYLFSSSPLEDWLGNGPFADSQQAPLDDSEEAFYRLLGLLAGITIHIENNPYYERNAKLDINETLPYKIRNAPSRIRVESNLPGLLGNLGEMTTRVECRLRTHTAYPHGVVSEQRALGASRPEAQVLWPNALELYLRAPDLGITTPEQNNTWHSWAVRAQLCLTQTTDQACTIRYFPAPSPRAKVEAGAAHADPDFNRVDQTFWADEETHKPDN</sequence>
<feature type="transmembrane region" description="Helical" evidence="2">
    <location>
        <begin position="1087"/>
        <end position="1107"/>
    </location>
</feature>
<keyword evidence="2" id="KW-0472">Membrane</keyword>
<dbReference type="RefSeq" id="WP_131180892.1">
    <property type="nucleotide sequence ID" value="NZ_QJUI01000013.1"/>
</dbReference>
<feature type="transmembrane region" description="Helical" evidence="2">
    <location>
        <begin position="1055"/>
        <end position="1075"/>
    </location>
</feature>
<feature type="compositionally biased region" description="Polar residues" evidence="1">
    <location>
        <begin position="375"/>
        <end position="384"/>
    </location>
</feature>
<organism evidence="3 4">
    <name type="scientific">Phytopseudomonas daroniae</name>
    <dbReference type="NCBI Taxonomy" id="2487519"/>
    <lineage>
        <taxon>Bacteria</taxon>
        <taxon>Pseudomonadati</taxon>
        <taxon>Pseudomonadota</taxon>
        <taxon>Gammaproteobacteria</taxon>
        <taxon>Pseudomonadales</taxon>
        <taxon>Pseudomonadaceae</taxon>
        <taxon>Phytopseudomonas</taxon>
    </lineage>
</organism>
<evidence type="ECO:0000313" key="4">
    <source>
        <dbReference type="Proteomes" id="UP000292302"/>
    </source>
</evidence>
<feature type="compositionally biased region" description="Polar residues" evidence="1">
    <location>
        <begin position="898"/>
        <end position="907"/>
    </location>
</feature>
<keyword evidence="4" id="KW-1185">Reference proteome</keyword>
<dbReference type="Proteomes" id="UP000292302">
    <property type="component" value="Unassembled WGS sequence"/>
</dbReference>